<keyword evidence="6" id="KW-0597">Phosphoprotein</keyword>
<accession>A0AAZ3P3V8</accession>
<dbReference type="GO" id="GO:0045296">
    <property type="term" value="F:cadherin binding"/>
    <property type="evidence" value="ECO:0007669"/>
    <property type="project" value="TreeGrafter"/>
</dbReference>
<dbReference type="InterPro" id="IPR035915">
    <property type="entry name" value="Plakin_repeat_sf"/>
</dbReference>
<dbReference type="GO" id="GO:0045104">
    <property type="term" value="P:intermediate filament cytoskeleton organization"/>
    <property type="evidence" value="ECO:0007669"/>
    <property type="project" value="InterPro"/>
</dbReference>
<dbReference type="GO" id="GO:0005737">
    <property type="term" value="C:cytoplasm"/>
    <property type="evidence" value="ECO:0007669"/>
    <property type="project" value="UniProtKB-SubCell"/>
</dbReference>
<dbReference type="FunFam" id="1.20.58.60:FF:000143">
    <property type="entry name" value="Periplakin"/>
    <property type="match status" value="1"/>
</dbReference>
<evidence type="ECO:0000256" key="1">
    <source>
        <dbReference type="ARBA" id="ARBA00004282"/>
    </source>
</evidence>
<name>A0AAZ3P3V8_ONCTS</name>
<evidence type="ECO:0000256" key="5">
    <source>
        <dbReference type="ARBA" id="ARBA00022490"/>
    </source>
</evidence>
<dbReference type="Pfam" id="PF26346">
    <property type="entry name" value="Plectin_PPL"/>
    <property type="match status" value="3"/>
</dbReference>
<keyword evidence="7" id="KW-0677">Repeat</keyword>
<comment type="subcellular location">
    <subcellularLocation>
        <location evidence="1">Cell junction</location>
    </subcellularLocation>
    <subcellularLocation>
        <location evidence="2">Cytoplasm</location>
    </subcellularLocation>
</comment>
<evidence type="ECO:0000256" key="8">
    <source>
        <dbReference type="ARBA" id="ARBA00022949"/>
    </source>
</evidence>
<dbReference type="Proteomes" id="UP000694402">
    <property type="component" value="Unassembled WGS sequence"/>
</dbReference>
<dbReference type="FunFam" id="1.20.58.60:FF:000030">
    <property type="entry name" value="Short stop, isoform K"/>
    <property type="match status" value="1"/>
</dbReference>
<evidence type="ECO:0000256" key="3">
    <source>
        <dbReference type="ARBA" id="ARBA00009109"/>
    </source>
</evidence>
<dbReference type="SUPFAM" id="SSF46966">
    <property type="entry name" value="Spectrin repeat"/>
    <property type="match status" value="4"/>
</dbReference>
<dbReference type="InterPro" id="IPR001452">
    <property type="entry name" value="SH3_domain"/>
</dbReference>
<dbReference type="PROSITE" id="PS50002">
    <property type="entry name" value="SH3"/>
    <property type="match status" value="1"/>
</dbReference>
<feature type="region of interest" description="Disordered" evidence="12">
    <location>
        <begin position="983"/>
        <end position="1004"/>
    </location>
</feature>
<dbReference type="FunFam" id="3.30.160.780:FF:000001">
    <property type="entry name" value="Plectin a"/>
    <property type="match status" value="1"/>
</dbReference>
<evidence type="ECO:0000256" key="2">
    <source>
        <dbReference type="ARBA" id="ARBA00004496"/>
    </source>
</evidence>
<dbReference type="InterPro" id="IPR001101">
    <property type="entry name" value="Plectin_repeat"/>
</dbReference>
<gene>
    <name evidence="14" type="primary">LOC112226281</name>
</gene>
<feature type="domain" description="SH3" evidence="13">
    <location>
        <begin position="293"/>
        <end position="349"/>
    </location>
</feature>
<dbReference type="PANTHER" id="PTHR23169:SF10">
    <property type="entry name" value="PERIPLAKIN"/>
    <property type="match status" value="1"/>
</dbReference>
<feature type="coiled-coil region" evidence="11">
    <location>
        <begin position="609"/>
        <end position="653"/>
    </location>
</feature>
<dbReference type="Pfam" id="PF17902">
    <property type="entry name" value="SH3_10"/>
    <property type="match status" value="1"/>
</dbReference>
<dbReference type="SMART" id="SM00250">
    <property type="entry name" value="PLEC"/>
    <property type="match status" value="2"/>
</dbReference>
<evidence type="ECO:0000313" key="15">
    <source>
        <dbReference type="Proteomes" id="UP000694402"/>
    </source>
</evidence>
<dbReference type="Gene3D" id="2.30.30.40">
    <property type="entry name" value="SH3 Domains"/>
    <property type="match status" value="1"/>
</dbReference>
<reference evidence="15" key="1">
    <citation type="journal article" date="2018" name="PLoS ONE">
        <title>Chinook salmon (Oncorhynchus tshawytscha) genome and transcriptome.</title>
        <authorList>
            <person name="Christensen K.A."/>
            <person name="Leong J.S."/>
            <person name="Sakhrani D."/>
            <person name="Biagi C.A."/>
            <person name="Minkley D.R."/>
            <person name="Withler R.E."/>
            <person name="Rondeau E.B."/>
            <person name="Koop B.F."/>
            <person name="Devlin R.H."/>
        </authorList>
    </citation>
    <scope>NUCLEOTIDE SEQUENCE [LARGE SCALE GENOMIC DNA]</scope>
</reference>
<evidence type="ECO:0000256" key="6">
    <source>
        <dbReference type="ARBA" id="ARBA00022553"/>
    </source>
</evidence>
<keyword evidence="9 11" id="KW-0175">Coiled coil</keyword>
<evidence type="ECO:0000313" key="14">
    <source>
        <dbReference type="Ensembl" id="ENSOTSP00005110594.1"/>
    </source>
</evidence>
<dbReference type="InterPro" id="IPR041615">
    <property type="entry name" value="Desmoplakin_SH3"/>
</dbReference>
<evidence type="ECO:0000256" key="9">
    <source>
        <dbReference type="ARBA" id="ARBA00023054"/>
    </source>
</evidence>
<feature type="coiled-coil region" evidence="11">
    <location>
        <begin position="463"/>
        <end position="517"/>
    </location>
</feature>
<feature type="coiled-coil region" evidence="11">
    <location>
        <begin position="1205"/>
        <end position="1270"/>
    </location>
</feature>
<evidence type="ECO:0000256" key="7">
    <source>
        <dbReference type="ARBA" id="ARBA00022737"/>
    </source>
</evidence>
<dbReference type="Gene3D" id="1.20.58.60">
    <property type="match status" value="4"/>
</dbReference>
<sequence>MIEQDMKQLRVRLRKLREDHDRIYHLTRSEGLPSVNWGRIIEEKQGNLSNKSFGQDLPTIENEVEEHNIFHSEVEALAPHISDSASALQLKYNKLLASSSARQRHLLSLRDYMQRCTNELYWMDQQAGERINYDWSDTNLDYPARHRQYENFISKCLESKEATVTKLNDDGDKLIAANHPGKNVIEAHMEAVHADWKEYLNLLICEENHLKHMDEYHKFHKEARDTQDLLKRMDKEVDQKYKPEFKDMYQMESLIRDLDDQAKAMDHFDERVKALEKRSLQVLPLQFRRNTPQKLLPVEALCEFDTDEGQILRGERYTLLSNKGPKWEVKDAAGRKLTAPGACFMVPPTDPESVAVSNSLAGQQKGIKMKVSGSKTTLVKRLEELKKDGSAGSDKEEQQCRQLMAGLDKVTSDLDKQEKAIYSRVRPPLEQTRPLQDSADRLQDVKVVPPFSPFSAQRVLQNSNRLENSLQNGKSLLSSYENKLAREEVAPADISSLEKTQRQLADIASELKTKRSAVTETEANLRAAKGSCDTMATKLQEHCPDIDRQEGEVRRLNKRYDNLNRQIDTRTQSLQRAKTSYSNYRSDYDNLNNWLSRVPNYEPTEKDNLSQVETKLENQKNLLSDIKKKESELNNVSKNAQLYQQAVKDYENDTEKFKSILDLEDGLVPQTYKRSRLESPALRVKEEESAIEAKFTEVNAVNKQRMANLQFAQGLMNQQSDVIVSNNVQQVRSAAPGEEAWRIESQLKDEIQRREQLEKDLEKIQTDIYMLEGQKPEDTVVKKEIIKKVPDPTLVDEVHNVRQKLSDETRVTRAMDNELEALRLKLRGIETEIKEGAQQYTVKEVLRIERDRGQEEEVRRLREELEELRRRKTIKDNEVIQITKQVTLLAQQKSKEQEVITEEEVIKVQNDPQLENEYRILLDRKQKEQEGRKQLEDELRFLQDKLRRLEKEKSMAEEKISIKEVLKVEKDIAFEREVENLRMQHEDEKAKHRSSQRERADLQRKISSLEEEKSRVIVQEKVREIVRPDPKAEAEVANLRMELVEHQRRYRDADQQLKSHQDELKMLRNRGPQIEIKEIIKEVIKYKTDPQTERELEKLRNEIVDKTYQTEKSEMEIRQLRDEIQREVVNEVLEYKENPKTKEEIEILKRKLADEQKKRLDLERERSANEEKIRLRKIDLSQVREKVVQQEVVKMEEDPLLRSECSTFTQNINNEQRQRETLKEELFQLQRQKANLDAQLEELERERRARRDAELEIQRLRVRLNEMEVRDKENRERVTVKQMVVLQQDPQQEKEHSILKLQVEEERHKRTLLEKELNVLLQQQVTLERMVVKEKVVRTETIQVEKDPEAELEIEKMTRTLEQEKRRRLELDQELGSLKSRLSDMEFTNTKSSKELDYIRDESSRLQQENQRLQNDIRRLQSEIQITSTETRSISNSAPMESGKNLELRLDSLQRELAELRAITSQKDEEIEKLQKSLSAIQIKREQRESHLRRSIVVIDPDSGKEMRPEEAYKLGLIDWKMFVNLQSQECDWEEISVKGPKGESSVLHDRKSGKKFSIEDALRAGNITNRQLQQYHDKEITIQEFGVMVSGKTK</sequence>
<evidence type="ECO:0000256" key="10">
    <source>
        <dbReference type="PROSITE-ProRule" id="PRU00192"/>
    </source>
</evidence>
<dbReference type="InterPro" id="IPR043197">
    <property type="entry name" value="Plakin"/>
</dbReference>
<feature type="coiled-coil region" evidence="11">
    <location>
        <begin position="1138"/>
        <end position="1172"/>
    </location>
</feature>
<dbReference type="Ensembl" id="ENSOTST00005169292.1">
    <property type="protein sequence ID" value="ENSOTSP00005110594.1"/>
    <property type="gene ID" value="ENSOTSG00005054566.1"/>
</dbReference>
<evidence type="ECO:0000256" key="11">
    <source>
        <dbReference type="SAM" id="Coils"/>
    </source>
</evidence>
<feature type="coiled-coil region" evidence="11">
    <location>
        <begin position="812"/>
        <end position="878"/>
    </location>
</feature>
<dbReference type="InterPro" id="IPR058847">
    <property type="entry name" value="Plectin_PPL"/>
</dbReference>
<feature type="coiled-coil region" evidence="11">
    <location>
        <begin position="1354"/>
        <end position="1477"/>
    </location>
</feature>
<keyword evidence="5" id="KW-0963">Cytoplasm</keyword>
<dbReference type="GeneTree" id="ENSGT00940000153578"/>
<comment type="similarity">
    <text evidence="3">Belongs to the plakin or cytolinker family.</text>
</comment>
<dbReference type="SUPFAM" id="SSF75399">
    <property type="entry name" value="Plakin repeat"/>
    <property type="match status" value="1"/>
</dbReference>
<feature type="coiled-coil region" evidence="11">
    <location>
        <begin position="546"/>
        <end position="573"/>
    </location>
</feature>
<evidence type="ECO:0000259" key="13">
    <source>
        <dbReference type="PROSITE" id="PS50002"/>
    </source>
</evidence>
<reference evidence="14" key="3">
    <citation type="submission" date="2025-09" db="UniProtKB">
        <authorList>
            <consortium name="Ensembl"/>
        </authorList>
    </citation>
    <scope>IDENTIFICATION</scope>
</reference>
<dbReference type="GO" id="GO:0070161">
    <property type="term" value="C:anchoring junction"/>
    <property type="evidence" value="ECO:0007669"/>
    <property type="project" value="UniProtKB-SubCell"/>
</dbReference>
<reference evidence="14" key="2">
    <citation type="submission" date="2025-08" db="UniProtKB">
        <authorList>
            <consortium name="Ensembl"/>
        </authorList>
    </citation>
    <scope>IDENTIFICATION</scope>
</reference>
<keyword evidence="8" id="KW-0965">Cell junction</keyword>
<organism evidence="14 15">
    <name type="scientific">Oncorhynchus tshawytscha</name>
    <name type="common">Chinook salmon</name>
    <name type="synonym">Salmo tshawytscha</name>
    <dbReference type="NCBI Taxonomy" id="74940"/>
    <lineage>
        <taxon>Eukaryota</taxon>
        <taxon>Metazoa</taxon>
        <taxon>Chordata</taxon>
        <taxon>Craniata</taxon>
        <taxon>Vertebrata</taxon>
        <taxon>Euteleostomi</taxon>
        <taxon>Actinopterygii</taxon>
        <taxon>Neopterygii</taxon>
        <taxon>Teleostei</taxon>
        <taxon>Protacanthopterygii</taxon>
        <taxon>Salmoniformes</taxon>
        <taxon>Salmonidae</taxon>
        <taxon>Salmoninae</taxon>
        <taxon>Oncorhynchus</taxon>
    </lineage>
</organism>
<evidence type="ECO:0000256" key="12">
    <source>
        <dbReference type="SAM" id="MobiDB-lite"/>
    </source>
</evidence>
<proteinExistence type="inferred from homology"/>
<dbReference type="PANTHER" id="PTHR23169">
    <property type="entry name" value="ENVOPLAKIN"/>
    <property type="match status" value="1"/>
</dbReference>
<protein>
    <submittedName>
        <fullName evidence="14">Periplakin</fullName>
    </submittedName>
</protein>
<dbReference type="GO" id="GO:0005198">
    <property type="term" value="F:structural molecule activity"/>
    <property type="evidence" value="ECO:0007669"/>
    <property type="project" value="TreeGrafter"/>
</dbReference>
<dbReference type="GO" id="GO:0016020">
    <property type="term" value="C:membrane"/>
    <property type="evidence" value="ECO:0007669"/>
    <property type="project" value="TreeGrafter"/>
</dbReference>
<dbReference type="GO" id="GO:0042060">
    <property type="term" value="P:wound healing"/>
    <property type="evidence" value="ECO:0007669"/>
    <property type="project" value="TreeGrafter"/>
</dbReference>
<dbReference type="GO" id="GO:0005882">
    <property type="term" value="C:intermediate filament"/>
    <property type="evidence" value="ECO:0007669"/>
    <property type="project" value="TreeGrafter"/>
</dbReference>
<dbReference type="SMART" id="SM00150">
    <property type="entry name" value="SPEC"/>
    <property type="match status" value="4"/>
</dbReference>
<keyword evidence="15" id="KW-1185">Reference proteome</keyword>
<dbReference type="Gene3D" id="3.30.160.780">
    <property type="match status" value="1"/>
</dbReference>
<keyword evidence="4 10" id="KW-0728">SH3 domain</keyword>
<dbReference type="FunFam" id="2.30.30.40:FF:000088">
    <property type="entry name" value="Periplakin"/>
    <property type="match status" value="1"/>
</dbReference>
<evidence type="ECO:0000256" key="4">
    <source>
        <dbReference type="ARBA" id="ARBA00022443"/>
    </source>
</evidence>
<dbReference type="InterPro" id="IPR018159">
    <property type="entry name" value="Spectrin/alpha-actinin"/>
</dbReference>
<feature type="coiled-coil region" evidence="11">
    <location>
        <begin position="740"/>
        <end position="774"/>
    </location>
</feature>